<feature type="transmembrane region" description="Helical" evidence="1">
    <location>
        <begin position="101"/>
        <end position="117"/>
    </location>
</feature>
<evidence type="ECO:0000256" key="1">
    <source>
        <dbReference type="SAM" id="Phobius"/>
    </source>
</evidence>
<reference evidence="3" key="1">
    <citation type="journal article" date="2019" name="Int. J. Syst. Evol. Microbiol.">
        <title>The Global Catalogue of Microorganisms (GCM) 10K type strain sequencing project: providing services to taxonomists for standard genome sequencing and annotation.</title>
        <authorList>
            <consortium name="The Broad Institute Genomics Platform"/>
            <consortium name="The Broad Institute Genome Sequencing Center for Infectious Disease"/>
            <person name="Wu L."/>
            <person name="Ma J."/>
        </authorList>
    </citation>
    <scope>NUCLEOTIDE SEQUENCE [LARGE SCALE GENOMIC DNA]</scope>
    <source>
        <strain evidence="3">JCM 3272</strain>
    </source>
</reference>
<keyword evidence="1" id="KW-0472">Membrane</keyword>
<keyword evidence="1" id="KW-1133">Transmembrane helix</keyword>
<proteinExistence type="predicted"/>
<dbReference type="RefSeq" id="WP_344615805.1">
    <property type="nucleotide sequence ID" value="NZ_BAAARV010000056.1"/>
</dbReference>
<sequence>MSERTVHMVMRGTTAALAALAVAQVLLAGSFLSGHYVALTWHMTVGFSMVLLALVHLVVALLPGRRNRPASLLREAIALPLVLALQGVLGVFRILELHVPFGVAMVVGLTHAAAWAWRTPLPGNTDRVEVPA</sequence>
<keyword evidence="1" id="KW-0812">Transmembrane</keyword>
<feature type="transmembrane region" description="Helical" evidence="1">
    <location>
        <begin position="76"/>
        <end position="95"/>
    </location>
</feature>
<organism evidence="2 3">
    <name type="scientific">Dactylosporangium salmoneum</name>
    <dbReference type="NCBI Taxonomy" id="53361"/>
    <lineage>
        <taxon>Bacteria</taxon>
        <taxon>Bacillati</taxon>
        <taxon>Actinomycetota</taxon>
        <taxon>Actinomycetes</taxon>
        <taxon>Micromonosporales</taxon>
        <taxon>Micromonosporaceae</taxon>
        <taxon>Dactylosporangium</taxon>
    </lineage>
</organism>
<protein>
    <submittedName>
        <fullName evidence="2">Uncharacterized protein</fullName>
    </submittedName>
</protein>
<accession>A0ABP5TVB7</accession>
<comment type="caution">
    <text evidence="2">The sequence shown here is derived from an EMBL/GenBank/DDBJ whole genome shotgun (WGS) entry which is preliminary data.</text>
</comment>
<feature type="transmembrane region" description="Helical" evidence="1">
    <location>
        <begin position="44"/>
        <end position="64"/>
    </location>
</feature>
<gene>
    <name evidence="2" type="ORF">GCM10010170_059000</name>
</gene>
<evidence type="ECO:0000313" key="3">
    <source>
        <dbReference type="Proteomes" id="UP001501444"/>
    </source>
</evidence>
<keyword evidence="3" id="KW-1185">Reference proteome</keyword>
<name>A0ABP5TVB7_9ACTN</name>
<dbReference type="EMBL" id="BAAARV010000056">
    <property type="protein sequence ID" value="GAA2362700.1"/>
    <property type="molecule type" value="Genomic_DNA"/>
</dbReference>
<dbReference type="Proteomes" id="UP001501444">
    <property type="component" value="Unassembled WGS sequence"/>
</dbReference>
<evidence type="ECO:0000313" key="2">
    <source>
        <dbReference type="EMBL" id="GAA2362700.1"/>
    </source>
</evidence>